<evidence type="ECO:0000313" key="2">
    <source>
        <dbReference type="Proteomes" id="UP000821853"/>
    </source>
</evidence>
<gene>
    <name evidence="1" type="ORF">HPB48_000825</name>
</gene>
<protein>
    <submittedName>
        <fullName evidence="1">Uncharacterized protein</fullName>
    </submittedName>
</protein>
<proteinExistence type="predicted"/>
<accession>A0A9J6FA57</accession>
<keyword evidence="2" id="KW-1185">Reference proteome</keyword>
<name>A0A9J6FA57_HAELO</name>
<organism evidence="1 2">
    <name type="scientific">Haemaphysalis longicornis</name>
    <name type="common">Bush tick</name>
    <dbReference type="NCBI Taxonomy" id="44386"/>
    <lineage>
        <taxon>Eukaryota</taxon>
        <taxon>Metazoa</taxon>
        <taxon>Ecdysozoa</taxon>
        <taxon>Arthropoda</taxon>
        <taxon>Chelicerata</taxon>
        <taxon>Arachnida</taxon>
        <taxon>Acari</taxon>
        <taxon>Parasitiformes</taxon>
        <taxon>Ixodida</taxon>
        <taxon>Ixodoidea</taxon>
        <taxon>Ixodidae</taxon>
        <taxon>Haemaphysalinae</taxon>
        <taxon>Haemaphysalis</taxon>
    </lineage>
</organism>
<dbReference type="VEuPathDB" id="VectorBase:HLOH_063595"/>
<dbReference type="Proteomes" id="UP000821853">
    <property type="component" value="Chromosome 1"/>
</dbReference>
<comment type="caution">
    <text evidence="1">The sequence shown here is derived from an EMBL/GenBank/DDBJ whole genome shotgun (WGS) entry which is preliminary data.</text>
</comment>
<dbReference type="AlphaFoldDB" id="A0A9J6FA57"/>
<dbReference type="OrthoDB" id="124789at2759"/>
<dbReference type="EMBL" id="JABSTR010000001">
    <property type="protein sequence ID" value="KAH9359858.1"/>
    <property type="molecule type" value="Genomic_DNA"/>
</dbReference>
<evidence type="ECO:0000313" key="1">
    <source>
        <dbReference type="EMBL" id="KAH9359858.1"/>
    </source>
</evidence>
<sequence>MPQPTCSIARNEGNWPRGYFPLVATFDELMAKMSAYRAANHVQLWKRDTRTITGVKKRDVKIDSKMPKTLKYYQIR</sequence>
<reference evidence="1 2" key="1">
    <citation type="journal article" date="2020" name="Cell">
        <title>Large-Scale Comparative Analyses of Tick Genomes Elucidate Their Genetic Diversity and Vector Capacities.</title>
        <authorList>
            <consortium name="Tick Genome and Microbiome Consortium (TIGMIC)"/>
            <person name="Jia N."/>
            <person name="Wang J."/>
            <person name="Shi W."/>
            <person name="Du L."/>
            <person name="Sun Y."/>
            <person name="Zhan W."/>
            <person name="Jiang J.F."/>
            <person name="Wang Q."/>
            <person name="Zhang B."/>
            <person name="Ji P."/>
            <person name="Bell-Sakyi L."/>
            <person name="Cui X.M."/>
            <person name="Yuan T.T."/>
            <person name="Jiang B.G."/>
            <person name="Yang W.F."/>
            <person name="Lam T.T."/>
            <person name="Chang Q.C."/>
            <person name="Ding S.J."/>
            <person name="Wang X.J."/>
            <person name="Zhu J.G."/>
            <person name="Ruan X.D."/>
            <person name="Zhao L."/>
            <person name="Wei J.T."/>
            <person name="Ye R.Z."/>
            <person name="Que T.C."/>
            <person name="Du C.H."/>
            <person name="Zhou Y.H."/>
            <person name="Cheng J.X."/>
            <person name="Dai P.F."/>
            <person name="Guo W.B."/>
            <person name="Han X.H."/>
            <person name="Huang E.J."/>
            <person name="Li L.F."/>
            <person name="Wei W."/>
            <person name="Gao Y.C."/>
            <person name="Liu J.Z."/>
            <person name="Shao H.Z."/>
            <person name="Wang X."/>
            <person name="Wang C.C."/>
            <person name="Yang T.C."/>
            <person name="Huo Q.B."/>
            <person name="Li W."/>
            <person name="Chen H.Y."/>
            <person name="Chen S.E."/>
            <person name="Zhou L.G."/>
            <person name="Ni X.B."/>
            <person name="Tian J.H."/>
            <person name="Sheng Y."/>
            <person name="Liu T."/>
            <person name="Pan Y.S."/>
            <person name="Xia L.Y."/>
            <person name="Li J."/>
            <person name="Zhao F."/>
            <person name="Cao W.C."/>
        </authorList>
    </citation>
    <scope>NUCLEOTIDE SEQUENCE [LARGE SCALE GENOMIC DNA]</scope>
    <source>
        <strain evidence="1">HaeL-2018</strain>
    </source>
</reference>